<reference evidence="3" key="1">
    <citation type="submission" date="2016-10" db="EMBL/GenBank/DDBJ databases">
        <authorList>
            <person name="Varghese N."/>
            <person name="Submissions S."/>
        </authorList>
    </citation>
    <scope>NUCLEOTIDE SEQUENCE [LARGE SCALE GENOMIC DNA]</scope>
    <source>
        <strain evidence="3">NLAE-zl-G277</strain>
    </source>
</reference>
<gene>
    <name evidence="2" type="ORF">SAMN05216313_12197</name>
</gene>
<proteinExistence type="predicted"/>
<evidence type="ECO:0000313" key="2">
    <source>
        <dbReference type="EMBL" id="SET96466.1"/>
    </source>
</evidence>
<dbReference type="RefSeq" id="WP_092367175.1">
    <property type="nucleotide sequence ID" value="NZ_CABJCG010000011.1"/>
</dbReference>
<sequence length="146" mass="16490">MKRSYLWTGVAYFVAGLLLAVASAAASGKLQSLLAGFAGGGIFGGLATMGRYYYWTRPGRVKRYQEKQEEEEICLKDERNEMLRDKAGRYAYILSLLVLAVSTVVFSVLHALEIGHFYGLIMYQSALLVFLYVAGIWIYRWLKARN</sequence>
<evidence type="ECO:0000256" key="1">
    <source>
        <dbReference type="SAM" id="Phobius"/>
    </source>
</evidence>
<dbReference type="AlphaFoldDB" id="A0A1I0IHH6"/>
<feature type="transmembrane region" description="Helical" evidence="1">
    <location>
        <begin position="90"/>
        <end position="109"/>
    </location>
</feature>
<dbReference type="Proteomes" id="UP000198508">
    <property type="component" value="Unassembled WGS sequence"/>
</dbReference>
<dbReference type="STRING" id="460384.SAMN05216313_12197"/>
<keyword evidence="1" id="KW-0812">Transmembrane</keyword>
<accession>A0A1I0IHH6</accession>
<feature type="transmembrane region" description="Helical" evidence="1">
    <location>
        <begin position="121"/>
        <end position="142"/>
    </location>
</feature>
<protein>
    <submittedName>
        <fullName evidence="2">Uncharacterized protein</fullName>
    </submittedName>
</protein>
<name>A0A1I0IHH6_9FIRM</name>
<keyword evidence="1" id="KW-0472">Membrane</keyword>
<dbReference type="GeneID" id="93281336"/>
<feature type="transmembrane region" description="Helical" evidence="1">
    <location>
        <begin position="34"/>
        <end position="54"/>
    </location>
</feature>
<dbReference type="EMBL" id="FOIM01000021">
    <property type="protein sequence ID" value="SET96466.1"/>
    <property type="molecule type" value="Genomic_DNA"/>
</dbReference>
<keyword evidence="3" id="KW-1185">Reference proteome</keyword>
<evidence type="ECO:0000313" key="3">
    <source>
        <dbReference type="Proteomes" id="UP000198508"/>
    </source>
</evidence>
<organism evidence="2 3">
    <name type="scientific">Enterocloster lavalensis</name>
    <dbReference type="NCBI Taxonomy" id="460384"/>
    <lineage>
        <taxon>Bacteria</taxon>
        <taxon>Bacillati</taxon>
        <taxon>Bacillota</taxon>
        <taxon>Clostridia</taxon>
        <taxon>Lachnospirales</taxon>
        <taxon>Lachnospiraceae</taxon>
        <taxon>Enterocloster</taxon>
    </lineage>
</organism>
<keyword evidence="1" id="KW-1133">Transmembrane helix</keyword>